<dbReference type="EMBL" id="JTDY01001912">
    <property type="protein sequence ID" value="KOB72558.1"/>
    <property type="molecule type" value="Genomic_DNA"/>
</dbReference>
<dbReference type="PANTHER" id="PTHR10380">
    <property type="entry name" value="CUTICLE PROTEIN"/>
    <property type="match status" value="1"/>
</dbReference>
<dbReference type="AlphaFoldDB" id="A0A0L7LAP5"/>
<dbReference type="GO" id="GO:0062129">
    <property type="term" value="C:chitin-based extracellular matrix"/>
    <property type="evidence" value="ECO:0007669"/>
    <property type="project" value="TreeGrafter"/>
</dbReference>
<keyword evidence="2" id="KW-0732">Signal</keyword>
<evidence type="ECO:0000313" key="4">
    <source>
        <dbReference type="EMBL" id="KOB72558.1"/>
    </source>
</evidence>
<organism evidence="4 5">
    <name type="scientific">Operophtera brumata</name>
    <name type="common">Winter moth</name>
    <name type="synonym">Phalaena brumata</name>
    <dbReference type="NCBI Taxonomy" id="104452"/>
    <lineage>
        <taxon>Eukaryota</taxon>
        <taxon>Metazoa</taxon>
        <taxon>Ecdysozoa</taxon>
        <taxon>Arthropoda</taxon>
        <taxon>Hexapoda</taxon>
        <taxon>Insecta</taxon>
        <taxon>Pterygota</taxon>
        <taxon>Neoptera</taxon>
        <taxon>Endopterygota</taxon>
        <taxon>Lepidoptera</taxon>
        <taxon>Glossata</taxon>
        <taxon>Ditrysia</taxon>
        <taxon>Geometroidea</taxon>
        <taxon>Geometridae</taxon>
        <taxon>Larentiinae</taxon>
        <taxon>Operophtera</taxon>
    </lineage>
</organism>
<accession>A0A0L7LAP5</accession>
<comment type="caution">
    <text evidence="4">The sequence shown here is derived from an EMBL/GenBank/DDBJ whole genome shotgun (WGS) entry which is preliminary data.</text>
</comment>
<dbReference type="InterPro" id="IPR031311">
    <property type="entry name" value="CHIT_BIND_RR_consensus"/>
</dbReference>
<dbReference type="PROSITE" id="PS51155">
    <property type="entry name" value="CHIT_BIND_RR_2"/>
    <property type="match status" value="1"/>
</dbReference>
<dbReference type="STRING" id="104452.A0A0L7LAP5"/>
<evidence type="ECO:0000256" key="3">
    <source>
        <dbReference type="PROSITE-ProRule" id="PRU00497"/>
    </source>
</evidence>
<name>A0A0L7LAP5_OPEBR</name>
<dbReference type="PANTHER" id="PTHR10380:SF218">
    <property type="entry name" value="ADULT CUTICLE PROTEIN 65AA-RELATED"/>
    <property type="match status" value="1"/>
</dbReference>
<sequence length="74" mass="8296">MVNQIYETGNGIKRDETGELKEALDEDNKPHSVVVVRGSYEYLGEDGKPVVVIYEADEKGYRAEGESIPKPARR</sequence>
<evidence type="ECO:0000313" key="5">
    <source>
        <dbReference type="Proteomes" id="UP000037510"/>
    </source>
</evidence>
<dbReference type="GO" id="GO:0008010">
    <property type="term" value="F:structural constituent of chitin-based larval cuticle"/>
    <property type="evidence" value="ECO:0007669"/>
    <property type="project" value="TreeGrafter"/>
</dbReference>
<protein>
    <submittedName>
        <fullName evidence="4">Cuticle protein</fullName>
    </submittedName>
</protein>
<dbReference type="Pfam" id="PF00379">
    <property type="entry name" value="Chitin_bind_4"/>
    <property type="match status" value="1"/>
</dbReference>
<dbReference type="InterPro" id="IPR000618">
    <property type="entry name" value="Insect_cuticle"/>
</dbReference>
<keyword evidence="5" id="KW-1185">Reference proteome</keyword>
<keyword evidence="1 3" id="KW-0193">Cuticle</keyword>
<reference evidence="4 5" key="1">
    <citation type="journal article" date="2015" name="Genome Biol. Evol.">
        <title>The genome of winter moth (Operophtera brumata) provides a genomic perspective on sexual dimorphism and phenology.</title>
        <authorList>
            <person name="Derks M.F."/>
            <person name="Smit S."/>
            <person name="Salis L."/>
            <person name="Schijlen E."/>
            <person name="Bossers A."/>
            <person name="Mateman C."/>
            <person name="Pijl A.S."/>
            <person name="de Ridder D."/>
            <person name="Groenen M.A."/>
            <person name="Visser M.E."/>
            <person name="Megens H.J."/>
        </authorList>
    </citation>
    <scope>NUCLEOTIDE SEQUENCE [LARGE SCALE GENOMIC DNA]</scope>
    <source>
        <strain evidence="4">WM2013NL</strain>
        <tissue evidence="4">Head and thorax</tissue>
    </source>
</reference>
<dbReference type="PROSITE" id="PS00233">
    <property type="entry name" value="CHIT_BIND_RR_1"/>
    <property type="match status" value="1"/>
</dbReference>
<gene>
    <name evidence="4" type="ORF">OBRU01_12162</name>
</gene>
<proteinExistence type="predicted"/>
<evidence type="ECO:0000256" key="1">
    <source>
        <dbReference type="ARBA" id="ARBA00022460"/>
    </source>
</evidence>
<dbReference type="Proteomes" id="UP000037510">
    <property type="component" value="Unassembled WGS sequence"/>
</dbReference>
<evidence type="ECO:0000256" key="2">
    <source>
        <dbReference type="ARBA" id="ARBA00022729"/>
    </source>
</evidence>
<dbReference type="InterPro" id="IPR050468">
    <property type="entry name" value="Cuticle_Struct_Prot"/>
</dbReference>